<organism evidence="3 4">
    <name type="scientific">Candidatus Dehalogenimonas loeffleri</name>
    <dbReference type="NCBI Taxonomy" id="3127115"/>
    <lineage>
        <taxon>Bacteria</taxon>
        <taxon>Bacillati</taxon>
        <taxon>Chloroflexota</taxon>
        <taxon>Dehalococcoidia</taxon>
        <taxon>Dehalococcoidales</taxon>
        <taxon>Dehalococcoidaceae</taxon>
        <taxon>Dehalogenimonas</taxon>
    </lineage>
</organism>
<dbReference type="Proteomes" id="UP001375370">
    <property type="component" value="Chromosome"/>
</dbReference>
<reference evidence="3 4" key="1">
    <citation type="submission" date="2024-03" db="EMBL/GenBank/DDBJ databases">
        <title>A Dehalogenimonas Isolated from Estuarine Sediments Dihaloeliminates Chlorinated Alkanes.</title>
        <authorList>
            <person name="Yang Y."/>
            <person name="Wang H."/>
        </authorList>
    </citation>
    <scope>NUCLEOTIDE SEQUENCE [LARGE SCALE GENOMIC DNA]</scope>
    <source>
        <strain evidence="3 4">W</strain>
    </source>
</reference>
<gene>
    <name evidence="3" type="ORF">V8247_06810</name>
</gene>
<dbReference type="InterPro" id="IPR036812">
    <property type="entry name" value="NAD(P)_OxRdtase_dom_sf"/>
</dbReference>
<dbReference type="PANTHER" id="PTHR43364">
    <property type="entry name" value="NADH-SPECIFIC METHYLGLYOXAL REDUCTASE-RELATED"/>
    <property type="match status" value="1"/>
</dbReference>
<keyword evidence="4" id="KW-1185">Reference proteome</keyword>
<keyword evidence="1" id="KW-0560">Oxidoreductase</keyword>
<accession>A0ABZ2J5N3</accession>
<feature type="domain" description="NADP-dependent oxidoreductase" evidence="2">
    <location>
        <begin position="19"/>
        <end position="315"/>
    </location>
</feature>
<dbReference type="InterPro" id="IPR050523">
    <property type="entry name" value="AKR_Detox_Biosynth"/>
</dbReference>
<evidence type="ECO:0000256" key="1">
    <source>
        <dbReference type="ARBA" id="ARBA00023002"/>
    </source>
</evidence>
<dbReference type="PROSITE" id="PS00062">
    <property type="entry name" value="ALDOKETO_REDUCTASE_2"/>
    <property type="match status" value="1"/>
</dbReference>
<dbReference type="SUPFAM" id="SSF51430">
    <property type="entry name" value="NAD(P)-linked oxidoreductase"/>
    <property type="match status" value="1"/>
</dbReference>
<dbReference type="InterPro" id="IPR018170">
    <property type="entry name" value="Aldo/ket_reductase_CS"/>
</dbReference>
<dbReference type="Pfam" id="PF00248">
    <property type="entry name" value="Aldo_ket_red"/>
    <property type="match status" value="1"/>
</dbReference>
<dbReference type="EMBL" id="CP146612">
    <property type="protein sequence ID" value="WWX24964.1"/>
    <property type="molecule type" value="Genomic_DNA"/>
</dbReference>
<dbReference type="InterPro" id="IPR023210">
    <property type="entry name" value="NADP_OxRdtase_dom"/>
</dbReference>
<dbReference type="RefSeq" id="WP_338737096.1">
    <property type="nucleotide sequence ID" value="NZ_CP146612.1"/>
</dbReference>
<evidence type="ECO:0000259" key="2">
    <source>
        <dbReference type="Pfam" id="PF00248"/>
    </source>
</evidence>
<dbReference type="PANTHER" id="PTHR43364:SF4">
    <property type="entry name" value="NAD(P)-LINKED OXIDOREDUCTASE SUPERFAMILY PROTEIN"/>
    <property type="match status" value="1"/>
</dbReference>
<proteinExistence type="predicted"/>
<protein>
    <submittedName>
        <fullName evidence="3">Aldo/keto reductase</fullName>
    </submittedName>
</protein>
<evidence type="ECO:0000313" key="3">
    <source>
        <dbReference type="EMBL" id="WWX24964.1"/>
    </source>
</evidence>
<sequence length="324" mass="35279">MTPKSVRTLGGSGISVTSVGLGSWQFSGKVIGSAYWKQLNSVDINDIVAAALEGGINWFDTAELYGFGRSEKALARALAAAGKTPDQVMIATKWFPAFRPAVSIKRTIDRRLANVAPFEVGLHQVHFANSLSSVEKQMDVMADLVEQGKIKAVGISNYSATLIRRAHRRLRQRGVPLAAVQTRYNLLDRTIDQNGVLDTAKELGITVIAYSPLQLGLLSGKYHRRPETVAALPYMRRRVIRPLVERSRRLLHELEEIAAGHNVTPAQAALNWLINAHGETVVAIPGATSADQATRNAEAMKFQLSAAEMAHLDRVSRAAAVIAE</sequence>
<name>A0ABZ2J5N3_9CHLR</name>
<dbReference type="Gene3D" id="3.20.20.100">
    <property type="entry name" value="NADP-dependent oxidoreductase domain"/>
    <property type="match status" value="1"/>
</dbReference>
<evidence type="ECO:0000313" key="4">
    <source>
        <dbReference type="Proteomes" id="UP001375370"/>
    </source>
</evidence>